<evidence type="ECO:0000256" key="1">
    <source>
        <dbReference type="SAM" id="MobiDB-lite"/>
    </source>
</evidence>
<dbReference type="EMBL" id="JBHSXH010000009">
    <property type="protein sequence ID" value="MFC6824083.1"/>
    <property type="molecule type" value="Genomic_DNA"/>
</dbReference>
<keyword evidence="3" id="KW-1185">Reference proteome</keyword>
<feature type="region of interest" description="Disordered" evidence="1">
    <location>
        <begin position="1"/>
        <end position="56"/>
    </location>
</feature>
<comment type="caution">
    <text evidence="2">The sequence shown here is derived from an EMBL/GenBank/DDBJ whole genome shotgun (WGS) entry which is preliminary data.</text>
</comment>
<dbReference type="Proteomes" id="UP001596408">
    <property type="component" value="Unassembled WGS sequence"/>
</dbReference>
<feature type="compositionally biased region" description="Basic and acidic residues" evidence="1">
    <location>
        <begin position="1"/>
        <end position="30"/>
    </location>
</feature>
<proteinExistence type="predicted"/>
<evidence type="ECO:0000313" key="2">
    <source>
        <dbReference type="EMBL" id="MFC6824083.1"/>
    </source>
</evidence>
<evidence type="ECO:0000313" key="3">
    <source>
        <dbReference type="Proteomes" id="UP001596408"/>
    </source>
</evidence>
<sequence length="56" mass="6572">MREDTMCHHRESTAEWEALVRRELKAHREEEGDDEESEPERERAEIEAPGIPPADD</sequence>
<dbReference type="AlphaFoldDB" id="A0ABD5TXQ7"/>
<reference evidence="2 3" key="1">
    <citation type="journal article" date="2019" name="Int. J. Syst. Evol. Microbiol.">
        <title>The Global Catalogue of Microorganisms (GCM) 10K type strain sequencing project: providing services to taxonomists for standard genome sequencing and annotation.</title>
        <authorList>
            <consortium name="The Broad Institute Genomics Platform"/>
            <consortium name="The Broad Institute Genome Sequencing Center for Infectious Disease"/>
            <person name="Wu L."/>
            <person name="Ma J."/>
        </authorList>
    </citation>
    <scope>NUCLEOTIDE SEQUENCE [LARGE SCALE GENOMIC DNA]</scope>
    <source>
        <strain evidence="2 3">YIM 94188</strain>
    </source>
</reference>
<dbReference type="RefSeq" id="WP_379692681.1">
    <property type="nucleotide sequence ID" value="NZ_JBHSXH010000009.1"/>
</dbReference>
<accession>A0ABD5TXQ7</accession>
<name>A0ABD5TXQ7_9EURY</name>
<protein>
    <submittedName>
        <fullName evidence="2">Uncharacterized protein</fullName>
    </submittedName>
</protein>
<gene>
    <name evidence="2" type="ORF">ACFQEV_03610</name>
</gene>
<organism evidence="2 3">
    <name type="scientific">Halopelagius fulvigenes</name>
    <dbReference type="NCBI Taxonomy" id="1198324"/>
    <lineage>
        <taxon>Archaea</taxon>
        <taxon>Methanobacteriati</taxon>
        <taxon>Methanobacteriota</taxon>
        <taxon>Stenosarchaea group</taxon>
        <taxon>Halobacteria</taxon>
        <taxon>Halobacteriales</taxon>
        <taxon>Haloferacaceae</taxon>
    </lineage>
</organism>